<evidence type="ECO:0000256" key="1">
    <source>
        <dbReference type="SAM" id="Phobius"/>
    </source>
</evidence>
<keyword evidence="1" id="KW-0472">Membrane</keyword>
<proteinExistence type="predicted"/>
<keyword evidence="1" id="KW-0812">Transmembrane</keyword>
<dbReference type="Proteomes" id="UP000030671">
    <property type="component" value="Unassembled WGS sequence"/>
</dbReference>
<dbReference type="HOGENOM" id="CLU_046025_16_0_1"/>
<accession>W4K3N8</accession>
<feature type="transmembrane region" description="Helical" evidence="1">
    <location>
        <begin position="160"/>
        <end position="182"/>
    </location>
</feature>
<feature type="transmembrane region" description="Helical" evidence="1">
    <location>
        <begin position="45"/>
        <end position="68"/>
    </location>
</feature>
<evidence type="ECO:0000313" key="2">
    <source>
        <dbReference type="EMBL" id="ETW80344.1"/>
    </source>
</evidence>
<feature type="transmembrane region" description="Helical" evidence="1">
    <location>
        <begin position="88"/>
        <end position="110"/>
    </location>
</feature>
<organism evidence="2 3">
    <name type="scientific">Heterobasidion irregulare (strain TC 32-1)</name>
    <dbReference type="NCBI Taxonomy" id="747525"/>
    <lineage>
        <taxon>Eukaryota</taxon>
        <taxon>Fungi</taxon>
        <taxon>Dikarya</taxon>
        <taxon>Basidiomycota</taxon>
        <taxon>Agaricomycotina</taxon>
        <taxon>Agaricomycetes</taxon>
        <taxon>Russulales</taxon>
        <taxon>Bondarzewiaceae</taxon>
        <taxon>Heterobasidion</taxon>
        <taxon>Heterobasidion annosum species complex</taxon>
    </lineage>
</organism>
<sequence>MPGIDTSLGASLNCAFISCFLYGAMAIQTYTYYQSGFNTTDSLMIRILVFITRFSETATTILVCIYAYSCAVSNFGDPNYLTLTVWPLKYTLLGSLITALLVEVFFAWRIRTLSRTWLLTILSLTSCLLRLCGTVALMFVIPKDPVDIAGFVRNHRGLVIILFGTGVFSDFVNASALCYYLWRDNSVREARHSTQRVINKIIMWTIGRS</sequence>
<protein>
    <submittedName>
        <fullName evidence="2">Uncharacterized protein</fullName>
    </submittedName>
</protein>
<dbReference type="PANTHER" id="PTHR40465:SF1">
    <property type="entry name" value="DUF6534 DOMAIN-CONTAINING PROTEIN"/>
    <property type="match status" value="1"/>
</dbReference>
<gene>
    <name evidence="2" type="ORF">HETIRDRAFT_241243</name>
</gene>
<dbReference type="InParanoid" id="W4K3N8"/>
<dbReference type="RefSeq" id="XP_009547106.1">
    <property type="nucleotide sequence ID" value="XM_009548811.1"/>
</dbReference>
<name>W4K3N8_HETIT</name>
<dbReference type="OrthoDB" id="2884999at2759"/>
<evidence type="ECO:0000313" key="3">
    <source>
        <dbReference type="Proteomes" id="UP000030671"/>
    </source>
</evidence>
<feature type="non-terminal residue" evidence="2">
    <location>
        <position position="209"/>
    </location>
</feature>
<keyword evidence="1" id="KW-1133">Transmembrane helix</keyword>
<dbReference type="GeneID" id="20668887"/>
<dbReference type="EMBL" id="KI925459">
    <property type="protein sequence ID" value="ETW80344.1"/>
    <property type="molecule type" value="Genomic_DNA"/>
</dbReference>
<reference evidence="2 3" key="1">
    <citation type="journal article" date="2012" name="New Phytol.">
        <title>Insight into trade-off between wood decay and parasitism from the genome of a fungal forest pathogen.</title>
        <authorList>
            <person name="Olson A."/>
            <person name="Aerts A."/>
            <person name="Asiegbu F."/>
            <person name="Belbahri L."/>
            <person name="Bouzid O."/>
            <person name="Broberg A."/>
            <person name="Canback B."/>
            <person name="Coutinho P.M."/>
            <person name="Cullen D."/>
            <person name="Dalman K."/>
            <person name="Deflorio G."/>
            <person name="van Diepen L.T."/>
            <person name="Dunand C."/>
            <person name="Duplessis S."/>
            <person name="Durling M."/>
            <person name="Gonthier P."/>
            <person name="Grimwood J."/>
            <person name="Fossdal C.G."/>
            <person name="Hansson D."/>
            <person name="Henrissat B."/>
            <person name="Hietala A."/>
            <person name="Himmelstrand K."/>
            <person name="Hoffmeister D."/>
            <person name="Hogberg N."/>
            <person name="James T.Y."/>
            <person name="Karlsson M."/>
            <person name="Kohler A."/>
            <person name="Kues U."/>
            <person name="Lee Y.H."/>
            <person name="Lin Y.C."/>
            <person name="Lind M."/>
            <person name="Lindquist E."/>
            <person name="Lombard V."/>
            <person name="Lucas S."/>
            <person name="Lunden K."/>
            <person name="Morin E."/>
            <person name="Murat C."/>
            <person name="Park J."/>
            <person name="Raffaello T."/>
            <person name="Rouze P."/>
            <person name="Salamov A."/>
            <person name="Schmutz J."/>
            <person name="Solheim H."/>
            <person name="Stahlberg J."/>
            <person name="Velez H."/>
            <person name="de Vries R.P."/>
            <person name="Wiebenga A."/>
            <person name="Woodward S."/>
            <person name="Yakovlev I."/>
            <person name="Garbelotto M."/>
            <person name="Martin F."/>
            <person name="Grigoriev I.V."/>
            <person name="Stenlid J."/>
        </authorList>
    </citation>
    <scope>NUCLEOTIDE SEQUENCE [LARGE SCALE GENOMIC DNA]</scope>
    <source>
        <strain evidence="2 3">TC 32-1</strain>
    </source>
</reference>
<keyword evidence="3" id="KW-1185">Reference proteome</keyword>
<feature type="transmembrane region" description="Helical" evidence="1">
    <location>
        <begin position="15"/>
        <end position="33"/>
    </location>
</feature>
<dbReference type="PANTHER" id="PTHR40465">
    <property type="entry name" value="CHROMOSOME 1, WHOLE GENOME SHOTGUN SEQUENCE"/>
    <property type="match status" value="1"/>
</dbReference>
<dbReference type="AlphaFoldDB" id="W4K3N8"/>
<dbReference type="KEGG" id="hir:HETIRDRAFT_241243"/>
<feature type="transmembrane region" description="Helical" evidence="1">
    <location>
        <begin position="117"/>
        <end position="140"/>
    </location>
</feature>